<dbReference type="RefSeq" id="WP_193780782.1">
    <property type="nucleotide sequence ID" value="NZ_JADDOJ010000043.1"/>
</dbReference>
<feature type="compositionally biased region" description="Basic and acidic residues" evidence="1">
    <location>
        <begin position="45"/>
        <end position="67"/>
    </location>
</feature>
<sequence>MAHPRSTPPLQRPPAPGKDEPWPARQQQAPFRERASGEGSQSAMERMRQVERRKATVLPTDERPVSG</sequence>
<organism evidence="2 3">
    <name type="scientific">Ramlibacter aquaticus</name>
    <dbReference type="NCBI Taxonomy" id="2780094"/>
    <lineage>
        <taxon>Bacteria</taxon>
        <taxon>Pseudomonadati</taxon>
        <taxon>Pseudomonadota</taxon>
        <taxon>Betaproteobacteria</taxon>
        <taxon>Burkholderiales</taxon>
        <taxon>Comamonadaceae</taxon>
        <taxon>Ramlibacter</taxon>
    </lineage>
</organism>
<evidence type="ECO:0000313" key="2">
    <source>
        <dbReference type="EMBL" id="MBE7941243.1"/>
    </source>
</evidence>
<feature type="region of interest" description="Disordered" evidence="1">
    <location>
        <begin position="1"/>
        <end position="67"/>
    </location>
</feature>
<name>A0ABR9SFX2_9BURK</name>
<feature type="compositionally biased region" description="Pro residues" evidence="1">
    <location>
        <begin position="1"/>
        <end position="16"/>
    </location>
</feature>
<proteinExistence type="predicted"/>
<protein>
    <submittedName>
        <fullName evidence="2">Uncharacterized protein</fullName>
    </submittedName>
</protein>
<keyword evidence="3" id="KW-1185">Reference proteome</keyword>
<dbReference type="Proteomes" id="UP000715965">
    <property type="component" value="Unassembled WGS sequence"/>
</dbReference>
<reference evidence="2 3" key="1">
    <citation type="submission" date="2020-10" db="EMBL/GenBank/DDBJ databases">
        <title>Draft genome of Ramlibacter aquaticus LMG 30558.</title>
        <authorList>
            <person name="Props R."/>
        </authorList>
    </citation>
    <scope>NUCLEOTIDE SEQUENCE [LARGE SCALE GENOMIC DNA]</scope>
    <source>
        <strain evidence="2 3">LMG 30558</strain>
    </source>
</reference>
<accession>A0ABR9SFX2</accession>
<comment type="caution">
    <text evidence="2">The sequence shown here is derived from an EMBL/GenBank/DDBJ whole genome shotgun (WGS) entry which is preliminary data.</text>
</comment>
<evidence type="ECO:0000313" key="3">
    <source>
        <dbReference type="Proteomes" id="UP000715965"/>
    </source>
</evidence>
<gene>
    <name evidence="2" type="ORF">IM725_11740</name>
</gene>
<evidence type="ECO:0000256" key="1">
    <source>
        <dbReference type="SAM" id="MobiDB-lite"/>
    </source>
</evidence>
<dbReference type="EMBL" id="JADDOJ010000043">
    <property type="protein sequence ID" value="MBE7941243.1"/>
    <property type="molecule type" value="Genomic_DNA"/>
</dbReference>